<evidence type="ECO:0000256" key="2">
    <source>
        <dbReference type="ARBA" id="ARBA00023157"/>
    </source>
</evidence>
<keyword evidence="5" id="KW-1185">Reference proteome</keyword>
<sequence>MAGGTLLIFLCISFISLCACAQQCNWNGRLDSHTRCHCFSGFTGDNCRTDCHCDGHGTCKQDGTCDCHEGWKWSASQHKCVWDCSCPAGVHCIGPGECGCQHDCKWGACRNGQCECYEGYKGDDCSHYDPNIMQNKDVTVGINIGGISYYSSEVKWVDIAKQSKTWLTQRDGVSEWDTHEIDKISLRDDGYPASLPSGLNVGKTVYRSFGSHEESGNYTVLYDGEGDVDFGLSQHHTIYEGKEFPNIKDNGIELKITGTNPHNPIHNIRIIPPGYENTFERFPFHPLFLEFLKRFSEIRFMDYLHTNGHMPEPTTWDDRKTTDFHTHAGEDGGSIEYLVQLVNTLGTDAWVCMPHAADDNYVRQFATYVKKNLRPDLKVYVEYSNEVWNSNFRQTHYTQEQGKLLYPDDNDRIAGMKFFVKRATEIADIWTHVWGSQSGRVVNVIAWQTNWFGNYDQMLSELGDRKSSFDAMAITGYFNCDKVTTTHASEMPTMTMAQIQHLCDVDLANEKNTDRHYMGVALAHGLKLVMYEGGPGMVNQRDSAVTDKAITFNRDQHIQRPVEDVLEAWYDIVTSNHSNASPGGLFNYFASTGMASKYGSWGMAEYTGQDLSHVPKWLGVQTFISRHWPNNPLGPKCSFVKDPATNTAYGCFKSGQHYVCAKSANNGRTWTNLPSLHQADTDHLTLDGFDPDAKKLYVRVTDKTDVITYHVYSEHSHHWTTAQNFQYYSEEYAPAVLPRFPNGVYNGLDANVHC</sequence>
<dbReference type="PANTHER" id="PTHR14949">
    <property type="entry name" value="EGF-LIKE-DOMAIN, MULTIPLE 7, 8"/>
    <property type="match status" value="1"/>
</dbReference>
<proteinExistence type="predicted"/>
<dbReference type="AlphaFoldDB" id="A0ABD0L6W1"/>
<reference evidence="4 5" key="1">
    <citation type="journal article" date="2023" name="Sci. Data">
        <title>Genome assembly of the Korean intertidal mud-creeper Batillaria attramentaria.</title>
        <authorList>
            <person name="Patra A.K."/>
            <person name="Ho P.T."/>
            <person name="Jun S."/>
            <person name="Lee S.J."/>
            <person name="Kim Y."/>
            <person name="Won Y.J."/>
        </authorList>
    </citation>
    <scope>NUCLEOTIDE SEQUENCE [LARGE SCALE GENOMIC DNA]</scope>
    <source>
        <strain evidence="4">Wonlab-2016</strain>
    </source>
</reference>
<dbReference type="PANTHER" id="PTHR14949:SF56">
    <property type="entry name" value="EGF-LIKE-DOMAIN, MULTIPLE 7"/>
    <property type="match status" value="1"/>
</dbReference>
<evidence type="ECO:0000256" key="3">
    <source>
        <dbReference type="SAM" id="SignalP"/>
    </source>
</evidence>
<feature type="chain" id="PRO_5044872334" description="EGF-like domain-containing protein" evidence="3">
    <location>
        <begin position="22"/>
        <end position="754"/>
    </location>
</feature>
<evidence type="ECO:0008006" key="6">
    <source>
        <dbReference type="Google" id="ProtNLM"/>
    </source>
</evidence>
<evidence type="ECO:0000256" key="1">
    <source>
        <dbReference type="ARBA" id="ARBA00022729"/>
    </source>
</evidence>
<comment type="caution">
    <text evidence="4">The sequence shown here is derived from an EMBL/GenBank/DDBJ whole genome shotgun (WGS) entry which is preliminary data.</text>
</comment>
<keyword evidence="1 3" id="KW-0732">Signal</keyword>
<evidence type="ECO:0000313" key="5">
    <source>
        <dbReference type="Proteomes" id="UP001519460"/>
    </source>
</evidence>
<keyword evidence="2" id="KW-1015">Disulfide bond</keyword>
<accession>A0ABD0L6W1</accession>
<evidence type="ECO:0000313" key="4">
    <source>
        <dbReference type="EMBL" id="KAK7495080.1"/>
    </source>
</evidence>
<dbReference type="InterPro" id="IPR009030">
    <property type="entry name" value="Growth_fac_rcpt_cys_sf"/>
</dbReference>
<dbReference type="Proteomes" id="UP001519460">
    <property type="component" value="Unassembled WGS sequence"/>
</dbReference>
<protein>
    <recommendedName>
        <fullName evidence="6">EGF-like domain-containing protein</fullName>
    </recommendedName>
</protein>
<dbReference type="SUPFAM" id="SSF57184">
    <property type="entry name" value="Growth factor receptor domain"/>
    <property type="match status" value="1"/>
</dbReference>
<dbReference type="Gene3D" id="2.10.25.10">
    <property type="entry name" value="Laminin"/>
    <property type="match status" value="1"/>
</dbReference>
<dbReference type="EMBL" id="JACVVK020000078">
    <property type="protein sequence ID" value="KAK7495080.1"/>
    <property type="molecule type" value="Genomic_DNA"/>
</dbReference>
<name>A0ABD0L6W1_9CAEN</name>
<gene>
    <name evidence="4" type="ORF">BaRGS_00013720</name>
</gene>
<dbReference type="InterPro" id="IPR050969">
    <property type="entry name" value="Dev_Signal_Modulators"/>
</dbReference>
<feature type="signal peptide" evidence="3">
    <location>
        <begin position="1"/>
        <end position="21"/>
    </location>
</feature>
<organism evidence="4 5">
    <name type="scientific">Batillaria attramentaria</name>
    <dbReference type="NCBI Taxonomy" id="370345"/>
    <lineage>
        <taxon>Eukaryota</taxon>
        <taxon>Metazoa</taxon>
        <taxon>Spiralia</taxon>
        <taxon>Lophotrochozoa</taxon>
        <taxon>Mollusca</taxon>
        <taxon>Gastropoda</taxon>
        <taxon>Caenogastropoda</taxon>
        <taxon>Sorbeoconcha</taxon>
        <taxon>Cerithioidea</taxon>
        <taxon>Batillariidae</taxon>
        <taxon>Batillaria</taxon>
    </lineage>
</organism>